<sequence length="176" mass="19569">MNLFRAALAASLVATVFGTPVVDNEIFATAYDIKVSDGGKYGGMYITPGTTDKPHYYVATVSPEPAEEGYYLASWSDVDALIWHDSKTQVYTRIRPRFGIFSQVFGNGPMPLQFVPTGTWLDNTRLKIKNNELLLVGQTSGGQWHVCNNSGQLQVIYNTRKRDSCDPVSLTLQKRI</sequence>
<reference evidence="2" key="1">
    <citation type="journal article" date="2019" name="G3 (Bethesda)">
        <title>Genome Assemblies of Two Rare Opportunistic Yeast Pathogens: Diutina rugosa (syn. Candida rugosa) and Trichomonascus ciferrii (syn. Candida ciferrii).</title>
        <authorList>
            <person name="Mixao V."/>
            <person name="Saus E."/>
            <person name="Hansen A.P."/>
            <person name="Lass-Florl C."/>
            <person name="Gabaldon T."/>
        </authorList>
    </citation>
    <scope>NUCLEOTIDE SEQUENCE</scope>
    <source>
        <strain evidence="2">CBS 4856</strain>
    </source>
</reference>
<gene>
    <name evidence="2" type="ORF">TRICI_006883</name>
</gene>
<evidence type="ECO:0000313" key="2">
    <source>
        <dbReference type="EMBL" id="KAA8896478.1"/>
    </source>
</evidence>
<dbReference type="EMBL" id="SWFS01000579">
    <property type="protein sequence ID" value="KAA8896478.1"/>
    <property type="molecule type" value="Genomic_DNA"/>
</dbReference>
<evidence type="ECO:0000313" key="3">
    <source>
        <dbReference type="Proteomes" id="UP000761534"/>
    </source>
</evidence>
<comment type="caution">
    <text evidence="2">The sequence shown here is derived from an EMBL/GenBank/DDBJ whole genome shotgun (WGS) entry which is preliminary data.</text>
</comment>
<feature type="chain" id="PRO_5025606280" evidence="1">
    <location>
        <begin position="19"/>
        <end position="176"/>
    </location>
</feature>
<keyword evidence="1" id="KW-0732">Signal</keyword>
<protein>
    <submittedName>
        <fullName evidence="2">Uncharacterized protein</fullName>
    </submittedName>
</protein>
<dbReference type="AlphaFoldDB" id="A0A6A1LJM1"/>
<proteinExistence type="predicted"/>
<feature type="signal peptide" evidence="1">
    <location>
        <begin position="1"/>
        <end position="18"/>
    </location>
</feature>
<dbReference type="Proteomes" id="UP000761534">
    <property type="component" value="Unassembled WGS sequence"/>
</dbReference>
<keyword evidence="3" id="KW-1185">Reference proteome</keyword>
<dbReference type="VEuPathDB" id="FungiDB:TRICI_006883"/>
<accession>A0A6A1LJM1</accession>
<name>A0A6A1LJM1_9ASCO</name>
<organism evidence="2 3">
    <name type="scientific">Trichomonascus ciferrii</name>
    <dbReference type="NCBI Taxonomy" id="44093"/>
    <lineage>
        <taxon>Eukaryota</taxon>
        <taxon>Fungi</taxon>
        <taxon>Dikarya</taxon>
        <taxon>Ascomycota</taxon>
        <taxon>Saccharomycotina</taxon>
        <taxon>Dipodascomycetes</taxon>
        <taxon>Dipodascales</taxon>
        <taxon>Trichomonascaceae</taxon>
        <taxon>Trichomonascus</taxon>
        <taxon>Trichomonascus ciferrii complex</taxon>
    </lineage>
</organism>
<evidence type="ECO:0000256" key="1">
    <source>
        <dbReference type="SAM" id="SignalP"/>
    </source>
</evidence>